<dbReference type="Gene3D" id="3.90.930.1">
    <property type="match status" value="1"/>
</dbReference>
<dbReference type="Proteomes" id="UP000184108">
    <property type="component" value="Unassembled WGS sequence"/>
</dbReference>
<evidence type="ECO:0000313" key="2">
    <source>
        <dbReference type="Proteomes" id="UP000184108"/>
    </source>
</evidence>
<proteinExistence type="predicted"/>
<dbReference type="RefSeq" id="WP_073172842.1">
    <property type="nucleotide sequence ID" value="NZ_FQVE01000002.1"/>
</dbReference>
<accession>A0A1M5A6B7</accession>
<name>A0A1M5A6B7_9FLAO</name>
<evidence type="ECO:0008006" key="3">
    <source>
        <dbReference type="Google" id="ProtNLM"/>
    </source>
</evidence>
<dbReference type="AlphaFoldDB" id="A0A1M5A6B7"/>
<gene>
    <name evidence="1" type="ORF">SAMN02787073_1816</name>
</gene>
<sequence length="175" mass="21057">MVSFFDRTEYRDEKTQYILYKKKKFTGKYFVKFDTLNIITSVKNGIITRYLELFPDGTIKMRGRYSADRKNGLWTEYYPSGNVKSEKKFNLNTPKEWWFYYSEEGKQNRIEIYADGKIVTIGTPVYEDENTVTQSRYYDVSTTFYDAVSGKALYRKKERHFTEKNYVFQLEYTEL</sequence>
<protein>
    <recommendedName>
        <fullName evidence="3">MORN repeat variant</fullName>
    </recommendedName>
</protein>
<reference evidence="2" key="1">
    <citation type="submission" date="2016-11" db="EMBL/GenBank/DDBJ databases">
        <authorList>
            <person name="Varghese N."/>
            <person name="Submissions S."/>
        </authorList>
    </citation>
    <scope>NUCLEOTIDE SEQUENCE [LARGE SCALE GENOMIC DNA]</scope>
    <source>
        <strain evidence="2">YR203</strain>
    </source>
</reference>
<evidence type="ECO:0000313" key="1">
    <source>
        <dbReference type="EMBL" id="SHF25810.1"/>
    </source>
</evidence>
<dbReference type="SUPFAM" id="SSF82185">
    <property type="entry name" value="Histone H3 K4-specific methyltransferase SET7/9 N-terminal domain"/>
    <property type="match status" value="1"/>
</dbReference>
<organism evidence="1 2">
    <name type="scientific">Chryseobacterium vrystaatense</name>
    <dbReference type="NCBI Taxonomy" id="307480"/>
    <lineage>
        <taxon>Bacteria</taxon>
        <taxon>Pseudomonadati</taxon>
        <taxon>Bacteroidota</taxon>
        <taxon>Flavobacteriia</taxon>
        <taxon>Flavobacteriales</taxon>
        <taxon>Weeksellaceae</taxon>
        <taxon>Chryseobacterium group</taxon>
        <taxon>Chryseobacterium</taxon>
    </lineage>
</organism>
<dbReference type="EMBL" id="FQVE01000002">
    <property type="protein sequence ID" value="SHF25810.1"/>
    <property type="molecule type" value="Genomic_DNA"/>
</dbReference>